<name>A0A4R6S961_9MICO</name>
<sequence length="205" mass="21657">MSTLRDPVGPKDRKVYIRRRLLVLAGLLAIIVFVVLLIVKPGSGGPRDAQEVEVPKDLASETTTAPADDGEPVACAAGQIKVTPITDKTDYAAGELPQLALSVENTGTDPCSADLGTAGMDFAVSSGDDEVWRSQDCQTNPESLPVILDPGKPVTTEAMQWDRTRSSTETCDITRDPVSADGASYHLRVTAAGVQGTGTAQFLLF</sequence>
<feature type="compositionally biased region" description="Basic and acidic residues" evidence="1">
    <location>
        <begin position="48"/>
        <end position="59"/>
    </location>
</feature>
<evidence type="ECO:0000313" key="4">
    <source>
        <dbReference type="Proteomes" id="UP000295601"/>
    </source>
</evidence>
<proteinExistence type="predicted"/>
<dbReference type="RefSeq" id="WP_133615645.1">
    <property type="nucleotide sequence ID" value="NZ_CP080492.1"/>
</dbReference>
<keyword evidence="2" id="KW-0472">Membrane</keyword>
<keyword evidence="2" id="KW-1133">Transmembrane helix</keyword>
<dbReference type="OrthoDB" id="5189092at2"/>
<feature type="region of interest" description="Disordered" evidence="1">
    <location>
        <begin position="44"/>
        <end position="70"/>
    </location>
</feature>
<reference evidence="3 4" key="1">
    <citation type="submission" date="2019-03" db="EMBL/GenBank/DDBJ databases">
        <title>Genomic analyses of the natural microbiome of Caenorhabditis elegans.</title>
        <authorList>
            <person name="Samuel B."/>
        </authorList>
    </citation>
    <scope>NUCLEOTIDE SEQUENCE [LARGE SCALE GENOMIC DNA]</scope>
    <source>
        <strain evidence="3 4">JUb18</strain>
    </source>
</reference>
<dbReference type="Proteomes" id="UP000295601">
    <property type="component" value="Unassembled WGS sequence"/>
</dbReference>
<feature type="transmembrane region" description="Helical" evidence="2">
    <location>
        <begin position="21"/>
        <end position="39"/>
    </location>
</feature>
<gene>
    <name evidence="3" type="ORF">EDF62_0541</name>
</gene>
<keyword evidence="4" id="KW-1185">Reference proteome</keyword>
<comment type="caution">
    <text evidence="3">The sequence shown here is derived from an EMBL/GenBank/DDBJ whole genome shotgun (WGS) entry which is preliminary data.</text>
</comment>
<evidence type="ECO:0000256" key="2">
    <source>
        <dbReference type="SAM" id="Phobius"/>
    </source>
</evidence>
<keyword evidence="2" id="KW-0812">Transmembrane</keyword>
<evidence type="ECO:0000313" key="3">
    <source>
        <dbReference type="EMBL" id="TDP95847.1"/>
    </source>
</evidence>
<organism evidence="3 4">
    <name type="scientific">Leucobacter luti</name>
    <dbReference type="NCBI Taxonomy" id="340320"/>
    <lineage>
        <taxon>Bacteria</taxon>
        <taxon>Bacillati</taxon>
        <taxon>Actinomycetota</taxon>
        <taxon>Actinomycetes</taxon>
        <taxon>Micrococcales</taxon>
        <taxon>Microbacteriaceae</taxon>
        <taxon>Leucobacter</taxon>
    </lineage>
</organism>
<evidence type="ECO:0000256" key="1">
    <source>
        <dbReference type="SAM" id="MobiDB-lite"/>
    </source>
</evidence>
<evidence type="ECO:0008006" key="5">
    <source>
        <dbReference type="Google" id="ProtNLM"/>
    </source>
</evidence>
<accession>A0A4R6S961</accession>
<dbReference type="EMBL" id="SNYA01000001">
    <property type="protein sequence ID" value="TDP95847.1"/>
    <property type="molecule type" value="Genomic_DNA"/>
</dbReference>
<dbReference type="AlphaFoldDB" id="A0A4R6S961"/>
<protein>
    <recommendedName>
        <fullName evidence="5">DUF4232 domain-containing protein</fullName>
    </recommendedName>
</protein>